<dbReference type="EMBL" id="JAGYPN010000001">
    <property type="protein sequence ID" value="MBS4221187.1"/>
    <property type="molecule type" value="Genomic_DNA"/>
</dbReference>
<evidence type="ECO:0000313" key="2">
    <source>
        <dbReference type="Proteomes" id="UP000676456"/>
    </source>
</evidence>
<dbReference type="Proteomes" id="UP000676456">
    <property type="component" value="Unassembled WGS sequence"/>
</dbReference>
<evidence type="ECO:0000313" key="1">
    <source>
        <dbReference type="EMBL" id="MBS4221187.1"/>
    </source>
</evidence>
<keyword evidence="2" id="KW-1185">Reference proteome</keyword>
<proteinExistence type="predicted"/>
<dbReference type="InterPro" id="IPR020355">
    <property type="entry name" value="Uncharacterised_YhcU"/>
</dbReference>
<accession>A0A942Z348</accession>
<dbReference type="RefSeq" id="WP_213096241.1">
    <property type="nucleotide sequence ID" value="NZ_JAGYPH010000001.1"/>
</dbReference>
<gene>
    <name evidence="1" type="ORF">KHA91_00275</name>
</gene>
<reference evidence="1 2" key="1">
    <citation type="submission" date="2021-05" db="EMBL/GenBank/DDBJ databases">
        <title>Novel Bacillus species.</title>
        <authorList>
            <person name="Liu G."/>
        </authorList>
    </citation>
    <scope>NUCLEOTIDE SEQUENCE [LARGE SCALE GENOMIC DNA]</scope>
    <source>
        <strain evidence="1 2">FJAT-49682</strain>
    </source>
</reference>
<sequence length="136" mass="15915">MKVVYASTEQQEEKLNHLICSFYSSVFPRYFNDQEIAGFLEMKILHVPANKEEQLYTLEVAFQAIASLQVIISILERPHPHENSHYYASLVNKNINILERSGLFFPFTYDSFFSRKRTKIDDVCSIYTKPTNEILI</sequence>
<dbReference type="AlphaFoldDB" id="A0A942Z348"/>
<protein>
    <submittedName>
        <fullName evidence="1">DUF5365 family protein</fullName>
    </submittedName>
</protein>
<name>A0A942Z348_9BACI</name>
<dbReference type="Pfam" id="PF17326">
    <property type="entry name" value="DUF5365"/>
    <property type="match status" value="1"/>
</dbReference>
<organism evidence="1 2">
    <name type="scientific">Lederbergia citrea</name>
    <dbReference type="NCBI Taxonomy" id="2833581"/>
    <lineage>
        <taxon>Bacteria</taxon>
        <taxon>Bacillati</taxon>
        <taxon>Bacillota</taxon>
        <taxon>Bacilli</taxon>
        <taxon>Bacillales</taxon>
        <taxon>Bacillaceae</taxon>
        <taxon>Lederbergia</taxon>
    </lineage>
</organism>
<comment type="caution">
    <text evidence="1">The sequence shown here is derived from an EMBL/GenBank/DDBJ whole genome shotgun (WGS) entry which is preliminary data.</text>
</comment>